<evidence type="ECO:0000256" key="1">
    <source>
        <dbReference type="SAM" id="Phobius"/>
    </source>
</evidence>
<dbReference type="RefSeq" id="WP_257447881.1">
    <property type="nucleotide sequence ID" value="NZ_JANIPJ010000011.1"/>
</dbReference>
<dbReference type="AlphaFoldDB" id="A0A9X2MNW9"/>
<evidence type="ECO:0000313" key="2">
    <source>
        <dbReference type="EMBL" id="MCR2805453.1"/>
    </source>
</evidence>
<keyword evidence="1" id="KW-1133">Transmembrane helix</keyword>
<dbReference type="InterPro" id="IPR029058">
    <property type="entry name" value="AB_hydrolase_fold"/>
</dbReference>
<organism evidence="2 3">
    <name type="scientific">Paenibacillus soyae</name>
    <dbReference type="NCBI Taxonomy" id="2969249"/>
    <lineage>
        <taxon>Bacteria</taxon>
        <taxon>Bacillati</taxon>
        <taxon>Bacillota</taxon>
        <taxon>Bacilli</taxon>
        <taxon>Bacillales</taxon>
        <taxon>Paenibacillaceae</taxon>
        <taxon>Paenibacillus</taxon>
    </lineage>
</organism>
<accession>A0A9X2MNW9</accession>
<protein>
    <submittedName>
        <fullName evidence="2">Lysophospholipase</fullName>
    </submittedName>
</protein>
<proteinExistence type="predicted"/>
<dbReference type="Proteomes" id="UP001141950">
    <property type="component" value="Unassembled WGS sequence"/>
</dbReference>
<dbReference type="EMBL" id="JANIPJ010000011">
    <property type="protein sequence ID" value="MCR2805453.1"/>
    <property type="molecule type" value="Genomic_DNA"/>
</dbReference>
<dbReference type="Gene3D" id="3.40.50.1820">
    <property type="entry name" value="alpha/beta hydrolase"/>
    <property type="match status" value="1"/>
</dbReference>
<gene>
    <name evidence="2" type="ORF">NQZ67_16315</name>
</gene>
<keyword evidence="3" id="KW-1185">Reference proteome</keyword>
<reference evidence="2" key="1">
    <citation type="submission" date="2022-08" db="EMBL/GenBank/DDBJ databases">
        <title>The genomic sequence of strain Paenibacillus sp. SCIV0701.</title>
        <authorList>
            <person name="Zhao H."/>
        </authorList>
    </citation>
    <scope>NUCLEOTIDE SEQUENCE</scope>
    <source>
        <strain evidence="2">SCIV0701</strain>
    </source>
</reference>
<dbReference type="SUPFAM" id="SSF53474">
    <property type="entry name" value="alpha/beta-Hydrolases"/>
    <property type="match status" value="1"/>
</dbReference>
<keyword evidence="1" id="KW-0472">Membrane</keyword>
<feature type="transmembrane region" description="Helical" evidence="1">
    <location>
        <begin position="113"/>
        <end position="131"/>
    </location>
</feature>
<sequence length="271" mass="31565">MGGEFYINRHNEHLIDRYITNSNKSIIIDYTKDSDTLLITFCGRGALTDGPETLPPFEFFRSTQSMGVNRMIIRDAKKAWYHKGLSNISDVENFDQVVTYLEDIIPVHRFKKILVMGLSMGGYAAILFGLLTRFNVTVHAFGPQTYIDIDKKEYPDELSWIIPILKEIPSEVPREYLDLRNIFLEKAKRLPHKNNEYHIYYGTPDRAYAERLSGFEKVHLHEYDINVHNITGYFRNRGELTDVLNQLLFTRREGHWNEPTAAKYDDPGPNE</sequence>
<name>A0A9X2MNW9_9BACL</name>
<keyword evidence="1" id="KW-0812">Transmembrane</keyword>
<evidence type="ECO:0000313" key="3">
    <source>
        <dbReference type="Proteomes" id="UP001141950"/>
    </source>
</evidence>
<comment type="caution">
    <text evidence="2">The sequence shown here is derived from an EMBL/GenBank/DDBJ whole genome shotgun (WGS) entry which is preliminary data.</text>
</comment>